<evidence type="ECO:0008006" key="2">
    <source>
        <dbReference type="Google" id="ProtNLM"/>
    </source>
</evidence>
<dbReference type="Pfam" id="PF02348">
    <property type="entry name" value="CTP_transf_3"/>
    <property type="match status" value="1"/>
</dbReference>
<dbReference type="PANTHER" id="PTHR42866:SF1">
    <property type="entry name" value="SPORE COAT POLYSACCHARIDE BIOSYNTHESIS PROTEIN SPSF"/>
    <property type="match status" value="1"/>
</dbReference>
<sequence>MTAVSAILQARMSSTRFPGKALYPLAGVPLTEHIINRIKAVTDFDHIVLAVPDSPTETPLIEMAQRLNISIARGPEEDVLERFLIAADQVKAQHIVRICGDNPLIDRQLIRSLIHTHLKENTDYTITSDSIPLGTGTEVVKVKALKNIAETTTEPKYREHVTTWFHDNPTLVSQSHVPAPAYLMNKSHRLTVDTRNDLTLMEKIFDEFYSLASPLLDLEKVIQFLDARPDISQINADTPQKNWRS</sequence>
<dbReference type="InterPro" id="IPR003329">
    <property type="entry name" value="Cytidylyl_trans"/>
</dbReference>
<dbReference type="PANTHER" id="PTHR42866">
    <property type="entry name" value="3-DEOXY-MANNO-OCTULOSONATE CYTIDYLYLTRANSFERASE"/>
    <property type="match status" value="1"/>
</dbReference>
<dbReference type="SUPFAM" id="SSF53448">
    <property type="entry name" value="Nucleotide-diphospho-sugar transferases"/>
    <property type="match status" value="1"/>
</dbReference>
<dbReference type="InterPro" id="IPR029044">
    <property type="entry name" value="Nucleotide-diphossugar_trans"/>
</dbReference>
<gene>
    <name evidence="1" type="ORF">METZ01_LOCUS168822</name>
</gene>
<dbReference type="GO" id="GO:0005829">
    <property type="term" value="C:cytosol"/>
    <property type="evidence" value="ECO:0007669"/>
    <property type="project" value="TreeGrafter"/>
</dbReference>
<evidence type="ECO:0000313" key="1">
    <source>
        <dbReference type="EMBL" id="SVB15968.1"/>
    </source>
</evidence>
<accession>A0A382BQ45</accession>
<dbReference type="Gene3D" id="3.90.550.10">
    <property type="entry name" value="Spore Coat Polysaccharide Biosynthesis Protein SpsA, Chain A"/>
    <property type="match status" value="1"/>
</dbReference>
<name>A0A382BQ45_9ZZZZ</name>
<organism evidence="1">
    <name type="scientific">marine metagenome</name>
    <dbReference type="NCBI Taxonomy" id="408172"/>
    <lineage>
        <taxon>unclassified sequences</taxon>
        <taxon>metagenomes</taxon>
        <taxon>ecological metagenomes</taxon>
    </lineage>
</organism>
<dbReference type="CDD" id="cd02518">
    <property type="entry name" value="GT2_SpsF"/>
    <property type="match status" value="1"/>
</dbReference>
<dbReference type="AlphaFoldDB" id="A0A382BQ45"/>
<proteinExistence type="predicted"/>
<protein>
    <recommendedName>
        <fullName evidence="2">MobA-like NTP transferase domain-containing protein</fullName>
    </recommendedName>
</protein>
<reference evidence="1" key="1">
    <citation type="submission" date="2018-05" db="EMBL/GenBank/DDBJ databases">
        <authorList>
            <person name="Lanie J.A."/>
            <person name="Ng W.-L."/>
            <person name="Kazmierczak K.M."/>
            <person name="Andrzejewski T.M."/>
            <person name="Davidsen T.M."/>
            <person name="Wayne K.J."/>
            <person name="Tettelin H."/>
            <person name="Glass J.I."/>
            <person name="Rusch D."/>
            <person name="Podicherti R."/>
            <person name="Tsui H.-C.T."/>
            <person name="Winkler M.E."/>
        </authorList>
    </citation>
    <scope>NUCLEOTIDE SEQUENCE</scope>
</reference>
<dbReference type="EMBL" id="UINC01030870">
    <property type="protein sequence ID" value="SVB15968.1"/>
    <property type="molecule type" value="Genomic_DNA"/>
</dbReference>